<dbReference type="AlphaFoldDB" id="A0AAV7HCJ6"/>
<protein>
    <submittedName>
        <fullName evidence="1">Uncharacterized protein</fullName>
    </submittedName>
</protein>
<comment type="caution">
    <text evidence="1">The sequence shown here is derived from an EMBL/GenBank/DDBJ whole genome shotgun (WGS) entry which is preliminary data.</text>
</comment>
<accession>A0AAV7HCJ6</accession>
<dbReference type="EMBL" id="JAGFBR010000006">
    <property type="protein sequence ID" value="KAH0465774.1"/>
    <property type="molecule type" value="Genomic_DNA"/>
</dbReference>
<dbReference type="Proteomes" id="UP000775213">
    <property type="component" value="Unassembled WGS sequence"/>
</dbReference>
<sequence>MKVPARTNRARFPPPGYVTVYESNLRAGLRFPPSPELIDILIICGVSLSQFSYKAMSIVMGLIVLFRDHGVILSAECLSRMGCLFSDV</sequence>
<gene>
    <name evidence="1" type="ORF">IEQ34_005877</name>
</gene>
<keyword evidence="2" id="KW-1185">Reference proteome</keyword>
<organism evidence="1 2">
    <name type="scientific">Dendrobium chrysotoxum</name>
    <name type="common">Orchid</name>
    <dbReference type="NCBI Taxonomy" id="161865"/>
    <lineage>
        <taxon>Eukaryota</taxon>
        <taxon>Viridiplantae</taxon>
        <taxon>Streptophyta</taxon>
        <taxon>Embryophyta</taxon>
        <taxon>Tracheophyta</taxon>
        <taxon>Spermatophyta</taxon>
        <taxon>Magnoliopsida</taxon>
        <taxon>Liliopsida</taxon>
        <taxon>Asparagales</taxon>
        <taxon>Orchidaceae</taxon>
        <taxon>Epidendroideae</taxon>
        <taxon>Malaxideae</taxon>
        <taxon>Dendrobiinae</taxon>
        <taxon>Dendrobium</taxon>
    </lineage>
</organism>
<name>A0AAV7HCJ6_DENCH</name>
<reference evidence="1 2" key="1">
    <citation type="journal article" date="2021" name="Hortic Res">
        <title>Chromosome-scale assembly of the Dendrobium chrysotoxum genome enhances the understanding of orchid evolution.</title>
        <authorList>
            <person name="Zhang Y."/>
            <person name="Zhang G.Q."/>
            <person name="Zhang D."/>
            <person name="Liu X.D."/>
            <person name="Xu X.Y."/>
            <person name="Sun W.H."/>
            <person name="Yu X."/>
            <person name="Zhu X."/>
            <person name="Wang Z.W."/>
            <person name="Zhao X."/>
            <person name="Zhong W.Y."/>
            <person name="Chen H."/>
            <person name="Yin W.L."/>
            <person name="Huang T."/>
            <person name="Niu S.C."/>
            <person name="Liu Z.J."/>
        </authorList>
    </citation>
    <scope>NUCLEOTIDE SEQUENCE [LARGE SCALE GENOMIC DNA]</scope>
    <source>
        <strain evidence="1">Lindl</strain>
    </source>
</reference>
<evidence type="ECO:0000313" key="2">
    <source>
        <dbReference type="Proteomes" id="UP000775213"/>
    </source>
</evidence>
<evidence type="ECO:0000313" key="1">
    <source>
        <dbReference type="EMBL" id="KAH0465774.1"/>
    </source>
</evidence>
<proteinExistence type="predicted"/>